<protein>
    <submittedName>
        <fullName evidence="3">IS3 family transposase</fullName>
    </submittedName>
</protein>
<comment type="caution">
    <text evidence="3">The sequence shown here is derived from an EMBL/GenBank/DDBJ whole genome shotgun (WGS) entry which is preliminary data.</text>
</comment>
<reference evidence="3 4" key="1">
    <citation type="submission" date="2021-01" db="EMBL/GenBank/DDBJ databases">
        <title>Draft genomes of Rhodovulum sulfidophilum.</title>
        <authorList>
            <person name="Guzman M.S."/>
        </authorList>
    </citation>
    <scope>NUCLEOTIDE SEQUENCE [LARGE SCALE GENOMIC DNA]</scope>
    <source>
        <strain evidence="3 4">AB35</strain>
    </source>
</reference>
<evidence type="ECO:0000313" key="3">
    <source>
        <dbReference type="EMBL" id="MBL3609103.1"/>
    </source>
</evidence>
<keyword evidence="4" id="KW-1185">Reference proteome</keyword>
<dbReference type="Pfam" id="PF13333">
    <property type="entry name" value="rve_2"/>
    <property type="match status" value="1"/>
</dbReference>
<feature type="region of interest" description="Disordered" evidence="1">
    <location>
        <begin position="43"/>
        <end position="68"/>
    </location>
</feature>
<dbReference type="Proteomes" id="UP000604473">
    <property type="component" value="Unassembled WGS sequence"/>
</dbReference>
<feature type="domain" description="Integrase catalytic" evidence="2">
    <location>
        <begin position="6"/>
        <end position="48"/>
    </location>
</feature>
<proteinExistence type="predicted"/>
<dbReference type="RefSeq" id="WP_202248983.1">
    <property type="nucleotide sequence ID" value="NZ_JAESJJ010000010.1"/>
</dbReference>
<sequence length="68" mass="7946">MMMPKEGFFGPLKNEPGQRTRFRSRREVRAALFEDVAIFHNRRRCHSSSGDRTSEQARIDMTDEMAAE</sequence>
<gene>
    <name evidence="3" type="ORF">JMM60_09855</name>
</gene>
<evidence type="ECO:0000313" key="4">
    <source>
        <dbReference type="Proteomes" id="UP000604473"/>
    </source>
</evidence>
<evidence type="ECO:0000259" key="2">
    <source>
        <dbReference type="Pfam" id="PF13333"/>
    </source>
</evidence>
<feature type="compositionally biased region" description="Basic and acidic residues" evidence="1">
    <location>
        <begin position="52"/>
        <end position="61"/>
    </location>
</feature>
<dbReference type="InterPro" id="IPR001584">
    <property type="entry name" value="Integrase_cat-core"/>
</dbReference>
<evidence type="ECO:0000256" key="1">
    <source>
        <dbReference type="SAM" id="MobiDB-lite"/>
    </source>
</evidence>
<accession>A0ABS1RT67</accession>
<name>A0ABS1RT67_RHOSU</name>
<organism evidence="3 4">
    <name type="scientific">Rhodovulum sulfidophilum</name>
    <name type="common">Rhodobacter sulfidophilus</name>
    <dbReference type="NCBI Taxonomy" id="35806"/>
    <lineage>
        <taxon>Bacteria</taxon>
        <taxon>Pseudomonadati</taxon>
        <taxon>Pseudomonadota</taxon>
        <taxon>Alphaproteobacteria</taxon>
        <taxon>Rhodobacterales</taxon>
        <taxon>Paracoccaceae</taxon>
        <taxon>Rhodovulum</taxon>
    </lineage>
</organism>
<dbReference type="EMBL" id="JAESJJ010000010">
    <property type="protein sequence ID" value="MBL3609103.1"/>
    <property type="molecule type" value="Genomic_DNA"/>
</dbReference>
<feature type="region of interest" description="Disordered" evidence="1">
    <location>
        <begin position="1"/>
        <end position="23"/>
    </location>
</feature>